<proteinExistence type="predicted"/>
<sequence>MEKQSEPAFDGHFLNWVDSCTLGNNRQDNDPKHTSRLCKAYLTKKESDGVLCQMTWPPQSPDLNPIEMVWDSKNHLARIWPKPIGSSGPDPCNGLGPASFGTTGQYRHGSVFPHLDQNWASSRPDADSFMVIWPKCGPDLIQYQARSGPVPSRIWSNTMSDLV</sequence>
<reference evidence="2 3" key="1">
    <citation type="submission" date="2018-03" db="EMBL/GenBank/DDBJ databases">
        <title>Draft genome sequence of Rohu Carp (Labeo rohita).</title>
        <authorList>
            <person name="Das P."/>
            <person name="Kushwaha B."/>
            <person name="Joshi C.G."/>
            <person name="Kumar D."/>
            <person name="Nagpure N.S."/>
            <person name="Sahoo L."/>
            <person name="Das S.P."/>
            <person name="Bit A."/>
            <person name="Patnaik S."/>
            <person name="Meher P.K."/>
            <person name="Jayasankar P."/>
            <person name="Koringa P.G."/>
            <person name="Patel N.V."/>
            <person name="Hinsu A.T."/>
            <person name="Kumar R."/>
            <person name="Pandey M."/>
            <person name="Agarwal S."/>
            <person name="Srivastava S."/>
            <person name="Singh M."/>
            <person name="Iquebal M.A."/>
            <person name="Jaiswal S."/>
            <person name="Angadi U.B."/>
            <person name="Kumar N."/>
            <person name="Raza M."/>
            <person name="Shah T.M."/>
            <person name="Rai A."/>
            <person name="Jena J.K."/>
        </authorList>
    </citation>
    <scope>NUCLEOTIDE SEQUENCE [LARGE SCALE GENOMIC DNA]</scope>
    <source>
        <strain evidence="2">DASCIFA01</strain>
        <tissue evidence="2">Testis</tissue>
    </source>
</reference>
<organism evidence="2 3">
    <name type="scientific">Labeo rohita</name>
    <name type="common">Indian major carp</name>
    <name type="synonym">Cyprinus rohita</name>
    <dbReference type="NCBI Taxonomy" id="84645"/>
    <lineage>
        <taxon>Eukaryota</taxon>
        <taxon>Metazoa</taxon>
        <taxon>Chordata</taxon>
        <taxon>Craniata</taxon>
        <taxon>Vertebrata</taxon>
        <taxon>Euteleostomi</taxon>
        <taxon>Actinopterygii</taxon>
        <taxon>Neopterygii</taxon>
        <taxon>Teleostei</taxon>
        <taxon>Ostariophysi</taxon>
        <taxon>Cypriniformes</taxon>
        <taxon>Cyprinidae</taxon>
        <taxon>Labeoninae</taxon>
        <taxon>Labeonini</taxon>
        <taxon>Labeo</taxon>
    </lineage>
</organism>
<dbReference type="InterPro" id="IPR036397">
    <property type="entry name" value="RNaseH_sf"/>
</dbReference>
<dbReference type="GO" id="GO:0003676">
    <property type="term" value="F:nucleic acid binding"/>
    <property type="evidence" value="ECO:0007669"/>
    <property type="project" value="InterPro"/>
</dbReference>
<gene>
    <name evidence="2" type="ORF">ROHU_014396</name>
    <name evidence="1" type="ORF">ROHU_029598</name>
</gene>
<dbReference type="EMBL" id="QBIY01011129">
    <property type="protein sequence ID" value="RXN35157.1"/>
    <property type="molecule type" value="Genomic_DNA"/>
</dbReference>
<protein>
    <submittedName>
        <fullName evidence="2">TE: Transposable element Tcb1</fullName>
    </submittedName>
</protein>
<accession>A0A498NUJ3</accession>
<dbReference type="EMBL" id="QBIY01013069">
    <property type="protein sequence ID" value="RXN12341.1"/>
    <property type="molecule type" value="Genomic_DNA"/>
</dbReference>
<name>A0A498NUJ3_LABRO</name>
<evidence type="ECO:0000313" key="1">
    <source>
        <dbReference type="EMBL" id="RXN12341.1"/>
    </source>
</evidence>
<dbReference type="AlphaFoldDB" id="A0A498NUJ3"/>
<keyword evidence="3" id="KW-1185">Reference proteome</keyword>
<evidence type="ECO:0000313" key="2">
    <source>
        <dbReference type="EMBL" id="RXN35157.1"/>
    </source>
</evidence>
<evidence type="ECO:0000313" key="3">
    <source>
        <dbReference type="Proteomes" id="UP000290572"/>
    </source>
</evidence>
<dbReference type="Gene3D" id="3.30.420.10">
    <property type="entry name" value="Ribonuclease H-like superfamily/Ribonuclease H"/>
    <property type="match status" value="1"/>
</dbReference>
<dbReference type="Proteomes" id="UP000290572">
    <property type="component" value="Unassembled WGS sequence"/>
</dbReference>
<comment type="caution">
    <text evidence="2">The sequence shown here is derived from an EMBL/GenBank/DDBJ whole genome shotgun (WGS) entry which is preliminary data.</text>
</comment>